<feature type="signal peptide" evidence="2">
    <location>
        <begin position="1"/>
        <end position="17"/>
    </location>
</feature>
<dbReference type="Proteomes" id="UP001303046">
    <property type="component" value="Unassembled WGS sequence"/>
</dbReference>
<feature type="chain" id="PRO_5045793558" evidence="2">
    <location>
        <begin position="18"/>
        <end position="345"/>
    </location>
</feature>
<dbReference type="EMBL" id="JAVFWL010000004">
    <property type="protein sequence ID" value="KAK6747759.1"/>
    <property type="molecule type" value="Genomic_DNA"/>
</dbReference>
<evidence type="ECO:0000256" key="1">
    <source>
        <dbReference type="SAM" id="MobiDB-lite"/>
    </source>
</evidence>
<protein>
    <submittedName>
        <fullName evidence="3">Uncharacterized protein</fullName>
    </submittedName>
</protein>
<accession>A0ABR1DBE7</accession>
<feature type="region of interest" description="Disordered" evidence="1">
    <location>
        <begin position="108"/>
        <end position="233"/>
    </location>
</feature>
<feature type="compositionally biased region" description="Low complexity" evidence="1">
    <location>
        <begin position="140"/>
        <end position="153"/>
    </location>
</feature>
<evidence type="ECO:0000313" key="3">
    <source>
        <dbReference type="EMBL" id="KAK6747759.1"/>
    </source>
</evidence>
<sequence>MMLSLLLTATVLGQLSSACISITPSTGTSYGSYASYLNPAAQVVAPQPVLLPQQAVAPQPITLFQPPPFGVANAQPIFPNAVQVQPVINSPSFSNPVVSMQLIPQSNLLPQPSPLSQNSAPAQVNPQSTSPLDQGDSSVPQQREQSQQPQQRQQSDRNKDRIKGKKKQNSDDYYYYYPEAPQGQGEGTDDIAYYDTHGSQTNNQQQTGEQQTQVQHTNNNGPGEQSQNTRNVCPSPVEEEVTFFVPYNAQSLPTYGQLGPKNTENLITIIPTARCMEAGRHCGVFLLLVASRPSLTSDLVSSTSEGIRYRDMIEEGQFISFSNHVYVPIKGLSCNSCRDLFCRPR</sequence>
<evidence type="ECO:0000313" key="4">
    <source>
        <dbReference type="Proteomes" id="UP001303046"/>
    </source>
</evidence>
<feature type="compositionally biased region" description="Low complexity" evidence="1">
    <location>
        <begin position="108"/>
        <end position="119"/>
    </location>
</feature>
<feature type="compositionally biased region" description="Polar residues" evidence="1">
    <location>
        <begin position="120"/>
        <end position="139"/>
    </location>
</feature>
<keyword evidence="2" id="KW-0732">Signal</keyword>
<name>A0ABR1DBE7_NECAM</name>
<organism evidence="3 4">
    <name type="scientific">Necator americanus</name>
    <name type="common">Human hookworm</name>
    <dbReference type="NCBI Taxonomy" id="51031"/>
    <lineage>
        <taxon>Eukaryota</taxon>
        <taxon>Metazoa</taxon>
        <taxon>Ecdysozoa</taxon>
        <taxon>Nematoda</taxon>
        <taxon>Chromadorea</taxon>
        <taxon>Rhabditida</taxon>
        <taxon>Rhabditina</taxon>
        <taxon>Rhabditomorpha</taxon>
        <taxon>Strongyloidea</taxon>
        <taxon>Ancylostomatidae</taxon>
        <taxon>Bunostominae</taxon>
        <taxon>Necator</taxon>
    </lineage>
</organism>
<feature type="compositionally biased region" description="Low complexity" evidence="1">
    <location>
        <begin position="196"/>
        <end position="217"/>
    </location>
</feature>
<comment type="caution">
    <text evidence="3">The sequence shown here is derived from an EMBL/GenBank/DDBJ whole genome shotgun (WGS) entry which is preliminary data.</text>
</comment>
<proteinExistence type="predicted"/>
<gene>
    <name evidence="3" type="primary">Necator_chrIV.g14054</name>
    <name evidence="3" type="ORF">RB195_000760</name>
</gene>
<feature type="compositionally biased region" description="Polar residues" evidence="1">
    <location>
        <begin position="218"/>
        <end position="232"/>
    </location>
</feature>
<evidence type="ECO:0000256" key="2">
    <source>
        <dbReference type="SAM" id="SignalP"/>
    </source>
</evidence>
<reference evidence="3 4" key="1">
    <citation type="submission" date="2023-08" db="EMBL/GenBank/DDBJ databases">
        <title>A Necator americanus chromosomal reference genome.</title>
        <authorList>
            <person name="Ilik V."/>
            <person name="Petrzelkova K.J."/>
            <person name="Pardy F."/>
            <person name="Fuh T."/>
            <person name="Niatou-Singa F.S."/>
            <person name="Gouil Q."/>
            <person name="Baker L."/>
            <person name="Ritchie M.E."/>
            <person name="Jex A.R."/>
            <person name="Gazzola D."/>
            <person name="Li H."/>
            <person name="Toshio Fujiwara R."/>
            <person name="Zhan B."/>
            <person name="Aroian R.V."/>
            <person name="Pafco B."/>
            <person name="Schwarz E.M."/>
        </authorList>
    </citation>
    <scope>NUCLEOTIDE SEQUENCE [LARGE SCALE GENOMIC DNA]</scope>
    <source>
        <strain evidence="3 4">Aroian</strain>
        <tissue evidence="3">Whole animal</tissue>
    </source>
</reference>
<keyword evidence="4" id="KW-1185">Reference proteome</keyword>